<dbReference type="AlphaFoldDB" id="A0AAW9QWR0"/>
<keyword evidence="1" id="KW-1133">Transmembrane helix</keyword>
<evidence type="ECO:0000313" key="2">
    <source>
        <dbReference type="EMBL" id="MEG3439002.1"/>
    </source>
</evidence>
<keyword evidence="1" id="KW-0472">Membrane</keyword>
<accession>A0AAW9QWR0</accession>
<keyword evidence="3" id="KW-1185">Reference proteome</keyword>
<organism evidence="2 3">
    <name type="scientific">Pannus brasiliensis CCIBt3594</name>
    <dbReference type="NCBI Taxonomy" id="1427578"/>
    <lineage>
        <taxon>Bacteria</taxon>
        <taxon>Bacillati</taxon>
        <taxon>Cyanobacteriota</taxon>
        <taxon>Cyanophyceae</taxon>
        <taxon>Oscillatoriophycideae</taxon>
        <taxon>Chroococcales</taxon>
        <taxon>Microcystaceae</taxon>
        <taxon>Pannus</taxon>
    </lineage>
</organism>
<proteinExistence type="predicted"/>
<gene>
    <name evidence="2" type="ORF">V0288_17890</name>
</gene>
<feature type="transmembrane region" description="Helical" evidence="1">
    <location>
        <begin position="12"/>
        <end position="29"/>
    </location>
</feature>
<evidence type="ECO:0000313" key="3">
    <source>
        <dbReference type="Proteomes" id="UP001328733"/>
    </source>
</evidence>
<protein>
    <submittedName>
        <fullName evidence="2">Uncharacterized protein</fullName>
    </submittedName>
</protein>
<name>A0AAW9QWR0_9CHRO</name>
<feature type="transmembrane region" description="Helical" evidence="1">
    <location>
        <begin position="36"/>
        <end position="54"/>
    </location>
</feature>
<dbReference type="RefSeq" id="WP_332866486.1">
    <property type="nucleotide sequence ID" value="NZ_JBAFSM010000039.1"/>
</dbReference>
<evidence type="ECO:0000256" key="1">
    <source>
        <dbReference type="SAM" id="Phobius"/>
    </source>
</evidence>
<feature type="transmembrane region" description="Helical" evidence="1">
    <location>
        <begin position="74"/>
        <end position="99"/>
    </location>
</feature>
<reference evidence="2 3" key="1">
    <citation type="submission" date="2024-01" db="EMBL/GenBank/DDBJ databases">
        <title>Genomic insights into the taxonomy and metabolism of the cyanobacterium Pannus brasiliensis CCIBt3594.</title>
        <authorList>
            <person name="Machado M."/>
            <person name="Botero N.B."/>
            <person name="Andreote A.P.D."/>
            <person name="Feitosa A.M.T."/>
            <person name="Popin R."/>
            <person name="Sivonen K."/>
            <person name="Fiore M.F."/>
        </authorList>
    </citation>
    <scope>NUCLEOTIDE SEQUENCE [LARGE SCALE GENOMIC DNA]</scope>
    <source>
        <strain evidence="2 3">CCIBt3594</strain>
    </source>
</reference>
<dbReference type="Proteomes" id="UP001328733">
    <property type="component" value="Unassembled WGS sequence"/>
</dbReference>
<comment type="caution">
    <text evidence="2">The sequence shown here is derived from an EMBL/GenBank/DDBJ whole genome shotgun (WGS) entry which is preliminary data.</text>
</comment>
<sequence length="105" mass="11711">MKIPVISVKWLWWTSTPIFVIVCTAYTAILNPRGVINTFLIHCIDVVMVVWPSTPENFKIGVMLSAFASQFPNIGWGLVSEIVSGVLGILVIISTLKVLKYIPFF</sequence>
<keyword evidence="1" id="KW-0812">Transmembrane</keyword>
<dbReference type="EMBL" id="JBAFSM010000039">
    <property type="protein sequence ID" value="MEG3439002.1"/>
    <property type="molecule type" value="Genomic_DNA"/>
</dbReference>